<dbReference type="AlphaFoldDB" id="A0A0E9SQS7"/>
<sequence length="39" mass="4470">MFTGEAVSLACDIRKGFWLEISMEQKHPGKSREPVCPQY</sequence>
<reference evidence="1" key="2">
    <citation type="journal article" date="2015" name="Fish Shellfish Immunol.">
        <title>Early steps in the European eel (Anguilla anguilla)-Vibrio vulnificus interaction in the gills: Role of the RtxA13 toxin.</title>
        <authorList>
            <person name="Callol A."/>
            <person name="Pajuelo D."/>
            <person name="Ebbesson L."/>
            <person name="Teles M."/>
            <person name="MacKenzie S."/>
            <person name="Amaro C."/>
        </authorList>
    </citation>
    <scope>NUCLEOTIDE SEQUENCE</scope>
</reference>
<dbReference type="EMBL" id="GBXM01065557">
    <property type="protein sequence ID" value="JAH43020.1"/>
    <property type="molecule type" value="Transcribed_RNA"/>
</dbReference>
<organism evidence="1">
    <name type="scientific">Anguilla anguilla</name>
    <name type="common">European freshwater eel</name>
    <name type="synonym">Muraena anguilla</name>
    <dbReference type="NCBI Taxonomy" id="7936"/>
    <lineage>
        <taxon>Eukaryota</taxon>
        <taxon>Metazoa</taxon>
        <taxon>Chordata</taxon>
        <taxon>Craniata</taxon>
        <taxon>Vertebrata</taxon>
        <taxon>Euteleostomi</taxon>
        <taxon>Actinopterygii</taxon>
        <taxon>Neopterygii</taxon>
        <taxon>Teleostei</taxon>
        <taxon>Anguilliformes</taxon>
        <taxon>Anguillidae</taxon>
        <taxon>Anguilla</taxon>
    </lineage>
</organism>
<accession>A0A0E9SQS7</accession>
<evidence type="ECO:0000313" key="1">
    <source>
        <dbReference type="EMBL" id="JAH43020.1"/>
    </source>
</evidence>
<protein>
    <submittedName>
        <fullName evidence="1">Uncharacterized protein</fullName>
    </submittedName>
</protein>
<reference evidence="1" key="1">
    <citation type="submission" date="2014-11" db="EMBL/GenBank/DDBJ databases">
        <authorList>
            <person name="Amaro Gonzalez C."/>
        </authorList>
    </citation>
    <scope>NUCLEOTIDE SEQUENCE</scope>
</reference>
<name>A0A0E9SQS7_ANGAN</name>
<proteinExistence type="predicted"/>